<evidence type="ECO:0000313" key="3">
    <source>
        <dbReference type="Proteomes" id="UP000027265"/>
    </source>
</evidence>
<dbReference type="GO" id="GO:0006513">
    <property type="term" value="P:protein monoubiquitination"/>
    <property type="evidence" value="ECO:0007669"/>
    <property type="project" value="TreeGrafter"/>
</dbReference>
<protein>
    <submittedName>
        <fullName evidence="2">Uncharacterized protein</fullName>
    </submittedName>
</protein>
<feature type="compositionally biased region" description="Basic and acidic residues" evidence="1">
    <location>
        <begin position="71"/>
        <end position="81"/>
    </location>
</feature>
<organism evidence="2 3">
    <name type="scientific">Jaapia argillacea MUCL 33604</name>
    <dbReference type="NCBI Taxonomy" id="933084"/>
    <lineage>
        <taxon>Eukaryota</taxon>
        <taxon>Fungi</taxon>
        <taxon>Dikarya</taxon>
        <taxon>Basidiomycota</taxon>
        <taxon>Agaricomycotina</taxon>
        <taxon>Agaricomycetes</taxon>
        <taxon>Agaricomycetidae</taxon>
        <taxon>Jaapiales</taxon>
        <taxon>Jaapiaceae</taxon>
        <taxon>Jaapia</taxon>
    </lineage>
</organism>
<dbReference type="Pfam" id="PF09814">
    <property type="entry name" value="HECT_2"/>
    <property type="match status" value="1"/>
</dbReference>
<feature type="region of interest" description="Disordered" evidence="1">
    <location>
        <begin position="546"/>
        <end position="669"/>
    </location>
</feature>
<dbReference type="InParanoid" id="A0A067PU59"/>
<dbReference type="GO" id="GO:0000151">
    <property type="term" value="C:ubiquitin ligase complex"/>
    <property type="evidence" value="ECO:0007669"/>
    <property type="project" value="TreeGrafter"/>
</dbReference>
<reference evidence="3" key="1">
    <citation type="journal article" date="2014" name="Proc. Natl. Acad. Sci. U.S.A.">
        <title>Extensive sampling of basidiomycete genomes demonstrates inadequacy of the white-rot/brown-rot paradigm for wood decay fungi.</title>
        <authorList>
            <person name="Riley R."/>
            <person name="Salamov A.A."/>
            <person name="Brown D.W."/>
            <person name="Nagy L.G."/>
            <person name="Floudas D."/>
            <person name="Held B.W."/>
            <person name="Levasseur A."/>
            <person name="Lombard V."/>
            <person name="Morin E."/>
            <person name="Otillar R."/>
            <person name="Lindquist E.A."/>
            <person name="Sun H."/>
            <person name="LaButti K.M."/>
            <person name="Schmutz J."/>
            <person name="Jabbour D."/>
            <person name="Luo H."/>
            <person name="Baker S.E."/>
            <person name="Pisabarro A.G."/>
            <person name="Walton J.D."/>
            <person name="Blanchette R.A."/>
            <person name="Henrissat B."/>
            <person name="Martin F."/>
            <person name="Cullen D."/>
            <person name="Hibbett D.S."/>
            <person name="Grigoriev I.V."/>
        </authorList>
    </citation>
    <scope>NUCLEOTIDE SEQUENCE [LARGE SCALE GENOMIC DNA]</scope>
    <source>
        <strain evidence="3">MUCL 33604</strain>
    </source>
</reference>
<evidence type="ECO:0000313" key="2">
    <source>
        <dbReference type="EMBL" id="KDQ58353.1"/>
    </source>
</evidence>
<dbReference type="GO" id="GO:0030332">
    <property type="term" value="F:cyclin binding"/>
    <property type="evidence" value="ECO:0007669"/>
    <property type="project" value="TreeGrafter"/>
</dbReference>
<dbReference type="GO" id="GO:0031624">
    <property type="term" value="F:ubiquitin conjugating enzyme binding"/>
    <property type="evidence" value="ECO:0007669"/>
    <property type="project" value="TreeGrafter"/>
</dbReference>
<name>A0A067PU59_9AGAM</name>
<dbReference type="GO" id="GO:0051865">
    <property type="term" value="P:protein autoubiquitination"/>
    <property type="evidence" value="ECO:0007669"/>
    <property type="project" value="TreeGrafter"/>
</dbReference>
<proteinExistence type="predicted"/>
<feature type="compositionally biased region" description="Low complexity" evidence="1">
    <location>
        <begin position="591"/>
        <end position="622"/>
    </location>
</feature>
<dbReference type="GO" id="GO:0043161">
    <property type="term" value="P:proteasome-mediated ubiquitin-dependent protein catabolic process"/>
    <property type="evidence" value="ECO:0007669"/>
    <property type="project" value="TreeGrafter"/>
</dbReference>
<gene>
    <name evidence="2" type="ORF">JAAARDRAFT_34152</name>
</gene>
<sequence>MATLIRTREGVDDVIFTESDSPLSSNIPKPFSRSERDQLLKEDELVRERFLPTKNSLKDGFSRMKGSFTVRESKSKGKRPEMPSGSKPVSDEQNSRQEGPSRLAEPSGVHDTSSKDITLEIMPSIAHVQTSCLMTLNTLLSTTNHWNPIVPERRHSTPPSAQGEPAQAVQLSSALHTLVANLRARTGTETMIETRKSETTTELIRELQRHVSGIASSLDGNDAQLARALVTLLAHFDRLSVIISSTSSSFANPTATLGPRAAPVSELLEMLRTQVADLQEERLFKSDDLETNLRPVQAVETALLWTRIDTELETILSFCRQVLPRSDNLPPEYDPADYQFDLPPEYDAAGRTSLDLKRIDSKLHDPLASTGSLGSMNEKMKMDLEAVTMAIDRLYLAAPQLHNQRVELKASKLAQMERARLAGPSDLEKQQKDLQELDKLLELISKASDRKMLDQSVVLEGGMASRFEKARVRQREKLEAFVEQLAKHSDAGRMRNQEAVLQPTKMKDPEALLTLPEFIREAIPQGSLTTDPKALVSLSDFMKEPVPEHLVRTPRSSATLSRANSQKSQKSQKSRKSIETGDETGGRRGRSLSAPPLSWLLPQSLRSSTSDLGSSTESISESKSSKKSKSSTPSRSQSKAASRMGSRASSRVGSRANSRPGSSSGRPSLSSAFAGLDVNYIAEHHENLQHVLVFFSVAGITPGVNLEAEVAPSSSTSEGERLLLKCGWSTSPPLSLPVRVIPGRKEVREQGNHFELKLPTSLLPFDPTASTTSSTSTSSQDSLLPLLDASQLSSSNPTSFVCSSCSLPLVHSSGISAYQDLPSEHWAELVDAWMCHSDQKVHDQVAVHSRGFWPREGQALVGGSYILFESSAMVGNNLSAAFSKRDEDWWSIRCICGAVVGRCQRHREGATTSTVYRLVKYAIRPVSLSAEPSRIPLSAFIAEDMIELMQAHATYRFVLLDEEEERPRVLIWLFKPSIRLSYSLPTHLVLPKSGSFHATKVLYKLLPPTTTSSQLPGILNNYPGFPQAENLLYPLDICRRLAGLLTESNSAYPEGMRTMTGLDVGWLRRS</sequence>
<dbReference type="Proteomes" id="UP000027265">
    <property type="component" value="Unassembled WGS sequence"/>
</dbReference>
<accession>A0A067PU59</accession>
<dbReference type="GO" id="GO:0061630">
    <property type="term" value="F:ubiquitin protein ligase activity"/>
    <property type="evidence" value="ECO:0007669"/>
    <property type="project" value="TreeGrafter"/>
</dbReference>
<dbReference type="OrthoDB" id="66510at2759"/>
<evidence type="ECO:0000256" key="1">
    <source>
        <dbReference type="SAM" id="MobiDB-lite"/>
    </source>
</evidence>
<dbReference type="PANTHER" id="PTHR31531">
    <property type="entry name" value="E3 UBIQUITIN-PROTEIN LIGASE E3D FAMILY MEMBER"/>
    <property type="match status" value="1"/>
</dbReference>
<dbReference type="STRING" id="933084.A0A067PU59"/>
<keyword evidence="3" id="KW-1185">Reference proteome</keyword>
<feature type="region of interest" description="Disordered" evidence="1">
    <location>
        <begin position="56"/>
        <end position="113"/>
    </location>
</feature>
<dbReference type="HOGENOM" id="CLU_303505_0_0_1"/>
<dbReference type="EMBL" id="KL197717">
    <property type="protein sequence ID" value="KDQ58353.1"/>
    <property type="molecule type" value="Genomic_DNA"/>
</dbReference>
<dbReference type="AlphaFoldDB" id="A0A067PU59"/>
<dbReference type="PANTHER" id="PTHR31531:SF2">
    <property type="entry name" value="E3 UBIQUITIN-PROTEIN LIGASE E3D"/>
    <property type="match status" value="1"/>
</dbReference>
<dbReference type="GO" id="GO:0000209">
    <property type="term" value="P:protein polyubiquitination"/>
    <property type="evidence" value="ECO:0007669"/>
    <property type="project" value="TreeGrafter"/>
</dbReference>
<feature type="compositionally biased region" description="Low complexity" evidence="1">
    <location>
        <begin position="630"/>
        <end position="669"/>
    </location>
</feature>
<dbReference type="GO" id="GO:0005829">
    <property type="term" value="C:cytosol"/>
    <property type="evidence" value="ECO:0007669"/>
    <property type="project" value="TreeGrafter"/>
</dbReference>
<dbReference type="GO" id="GO:0005634">
    <property type="term" value="C:nucleus"/>
    <property type="evidence" value="ECO:0007669"/>
    <property type="project" value="TreeGrafter"/>
</dbReference>
<dbReference type="InterPro" id="IPR019193">
    <property type="entry name" value="UBQ-conj_enz_E2-bd_prot"/>
</dbReference>
<feature type="compositionally biased region" description="Polar residues" evidence="1">
    <location>
        <begin position="554"/>
        <end position="564"/>
    </location>
</feature>